<evidence type="ECO:0000256" key="2">
    <source>
        <dbReference type="ARBA" id="ARBA00008130"/>
    </source>
</evidence>
<feature type="transmembrane region" description="Helical" evidence="12">
    <location>
        <begin position="54"/>
        <end position="75"/>
    </location>
</feature>
<accession>A0A316ZD78</accession>
<feature type="region of interest" description="Disordered" evidence="11">
    <location>
        <begin position="289"/>
        <end position="313"/>
    </location>
</feature>
<dbReference type="EMBL" id="KZ819292">
    <property type="protein sequence ID" value="PWN98235.1"/>
    <property type="molecule type" value="Genomic_DNA"/>
</dbReference>
<evidence type="ECO:0000256" key="1">
    <source>
        <dbReference type="ARBA" id="ARBA00004141"/>
    </source>
</evidence>
<feature type="transmembrane region" description="Helical" evidence="12">
    <location>
        <begin position="220"/>
        <end position="242"/>
    </location>
</feature>
<dbReference type="GO" id="GO:0005886">
    <property type="term" value="C:plasma membrane"/>
    <property type="evidence" value="ECO:0007669"/>
    <property type="project" value="TreeGrafter"/>
</dbReference>
<proteinExistence type="inferred from homology"/>
<keyword evidence="6" id="KW-0681">Retinal protein</keyword>
<dbReference type="Pfam" id="PF01036">
    <property type="entry name" value="Bac_rhodopsin"/>
    <property type="match status" value="1"/>
</dbReference>
<dbReference type="PROSITE" id="PS00950">
    <property type="entry name" value="BACTERIAL_OPSIN_1"/>
    <property type="match status" value="1"/>
</dbReference>
<sequence>MGSIAANPVVADIDITNGATNWLWVVFAIMLSSCVGVGALSFTQNPGRRAFHYISMAILATASIAYFCLASDLGATPIQVEYLRGYPAATATRSIWYVRYIDWVITTPLLLLELLLVSGLPLSAVFACVFADEVMIVTGLIGALVASSYKWGLFAFGCAAMLVVFYILYVPGLLSAKHLGGDYYKSYFQGALVLSILWTLYPICWGLAEGGNVISPNGELIFYSILDIFAKPVFAMVHLFGLRRIDYERLQLSSGKYSEFAQVPGSLEKGTTAHDSHLRAGTLKEAEANAAHGHTGTAQPAPAVRPSNDGTVA</sequence>
<feature type="transmembrane region" description="Helical" evidence="12">
    <location>
        <begin position="124"/>
        <end position="145"/>
    </location>
</feature>
<dbReference type="PANTHER" id="PTHR28286:SF1">
    <property type="entry name" value="30 KDA HEAT SHOCK PROTEIN-RELATED"/>
    <property type="match status" value="1"/>
</dbReference>
<evidence type="ECO:0000256" key="12">
    <source>
        <dbReference type="SAM" id="Phobius"/>
    </source>
</evidence>
<dbReference type="PANTHER" id="PTHR28286">
    <property type="match status" value="1"/>
</dbReference>
<organism evidence="13 14">
    <name type="scientific">Tilletiopsis washingtonensis</name>
    <dbReference type="NCBI Taxonomy" id="58919"/>
    <lineage>
        <taxon>Eukaryota</taxon>
        <taxon>Fungi</taxon>
        <taxon>Dikarya</taxon>
        <taxon>Basidiomycota</taxon>
        <taxon>Ustilaginomycotina</taxon>
        <taxon>Exobasidiomycetes</taxon>
        <taxon>Entylomatales</taxon>
        <taxon>Entylomatales incertae sedis</taxon>
        <taxon>Tilletiopsis</taxon>
    </lineage>
</organism>
<dbReference type="CDD" id="cd15239">
    <property type="entry name" value="7tm_YRO2_fungal-like"/>
    <property type="match status" value="1"/>
</dbReference>
<keyword evidence="5 12" id="KW-0812">Transmembrane</keyword>
<dbReference type="FunFam" id="1.20.1070.10:FF:000160">
    <property type="entry name" value="Related to Opsin-1"/>
    <property type="match status" value="1"/>
</dbReference>
<keyword evidence="7 12" id="KW-1133">Transmembrane helix</keyword>
<dbReference type="GO" id="GO:0005783">
    <property type="term" value="C:endoplasmic reticulum"/>
    <property type="evidence" value="ECO:0007669"/>
    <property type="project" value="TreeGrafter"/>
</dbReference>
<keyword evidence="14" id="KW-1185">Reference proteome</keyword>
<keyword evidence="9 12" id="KW-0472">Membrane</keyword>
<evidence type="ECO:0000256" key="3">
    <source>
        <dbReference type="ARBA" id="ARBA00022543"/>
    </source>
</evidence>
<keyword evidence="4" id="KW-0716">Sensory transduction</keyword>
<feature type="transmembrane region" description="Helical" evidence="12">
    <location>
        <begin position="22"/>
        <end position="42"/>
    </location>
</feature>
<evidence type="ECO:0000256" key="7">
    <source>
        <dbReference type="ARBA" id="ARBA00022989"/>
    </source>
</evidence>
<comment type="subcellular location">
    <subcellularLocation>
        <location evidence="1">Membrane</location>
        <topology evidence="1">Multi-pass membrane protein</topology>
    </subcellularLocation>
</comment>
<comment type="similarity">
    <text evidence="2">Belongs to the archaeal/bacterial/fungal opsin family.</text>
</comment>
<dbReference type="RefSeq" id="XP_025598514.1">
    <property type="nucleotide sequence ID" value="XM_025744131.1"/>
</dbReference>
<dbReference type="GeneID" id="37271675"/>
<dbReference type="GO" id="GO:0007602">
    <property type="term" value="P:phototransduction"/>
    <property type="evidence" value="ECO:0007669"/>
    <property type="project" value="UniProtKB-KW"/>
</dbReference>
<dbReference type="SUPFAM" id="SSF81321">
    <property type="entry name" value="Family A G protein-coupled receptor-like"/>
    <property type="match status" value="1"/>
</dbReference>
<evidence type="ECO:0000256" key="9">
    <source>
        <dbReference type="ARBA" id="ARBA00023136"/>
    </source>
</evidence>
<dbReference type="InterPro" id="IPR018229">
    <property type="entry name" value="Rhodopsin_retinal_BS"/>
</dbReference>
<dbReference type="Proteomes" id="UP000245946">
    <property type="component" value="Unassembled WGS sequence"/>
</dbReference>
<evidence type="ECO:0000256" key="10">
    <source>
        <dbReference type="ARBA" id="ARBA00023170"/>
    </source>
</evidence>
<evidence type="ECO:0000256" key="4">
    <source>
        <dbReference type="ARBA" id="ARBA00022606"/>
    </source>
</evidence>
<keyword evidence="10 13" id="KW-0675">Receptor</keyword>
<evidence type="ECO:0000256" key="5">
    <source>
        <dbReference type="ARBA" id="ARBA00022692"/>
    </source>
</evidence>
<evidence type="ECO:0000256" key="6">
    <source>
        <dbReference type="ARBA" id="ARBA00022925"/>
    </source>
</evidence>
<protein>
    <submittedName>
        <fullName evidence="13">Family A G protein-coupled receptor-like protein</fullName>
    </submittedName>
</protein>
<evidence type="ECO:0000256" key="8">
    <source>
        <dbReference type="ARBA" id="ARBA00022991"/>
    </source>
</evidence>
<evidence type="ECO:0000313" key="13">
    <source>
        <dbReference type="EMBL" id="PWN98235.1"/>
    </source>
</evidence>
<dbReference type="OrthoDB" id="536545at2759"/>
<reference evidence="13 14" key="1">
    <citation type="journal article" date="2018" name="Mol. Biol. Evol.">
        <title>Broad Genomic Sampling Reveals a Smut Pathogenic Ancestry of the Fungal Clade Ustilaginomycotina.</title>
        <authorList>
            <person name="Kijpornyongpan T."/>
            <person name="Mondo S.J."/>
            <person name="Barry K."/>
            <person name="Sandor L."/>
            <person name="Lee J."/>
            <person name="Lipzen A."/>
            <person name="Pangilinan J."/>
            <person name="LaButti K."/>
            <person name="Hainaut M."/>
            <person name="Henrissat B."/>
            <person name="Grigoriev I.V."/>
            <person name="Spatafora J.W."/>
            <person name="Aime M.C."/>
        </authorList>
    </citation>
    <scope>NUCLEOTIDE SEQUENCE [LARGE SCALE GENOMIC DNA]</scope>
    <source>
        <strain evidence="13 14">MCA 4186</strain>
    </source>
</reference>
<dbReference type="PRINTS" id="PR00251">
    <property type="entry name" value="BACTRLOPSIN"/>
</dbReference>
<evidence type="ECO:0000313" key="14">
    <source>
        <dbReference type="Proteomes" id="UP000245946"/>
    </source>
</evidence>
<dbReference type="InterPro" id="IPR001425">
    <property type="entry name" value="Arc/bac/fun_rhodopsins"/>
</dbReference>
<dbReference type="Gene3D" id="1.20.1070.10">
    <property type="entry name" value="Rhodopsin 7-helix transmembrane proteins"/>
    <property type="match status" value="1"/>
</dbReference>
<dbReference type="AlphaFoldDB" id="A0A316ZD78"/>
<dbReference type="SMART" id="SM01021">
    <property type="entry name" value="Bac_rhodopsin"/>
    <property type="match status" value="1"/>
</dbReference>
<name>A0A316ZD78_9BASI</name>
<dbReference type="InterPro" id="IPR043476">
    <property type="entry name" value="Yro2-like_7TM"/>
</dbReference>
<keyword evidence="3" id="KW-0600">Photoreceptor protein</keyword>
<feature type="transmembrane region" description="Helical" evidence="12">
    <location>
        <begin position="151"/>
        <end position="174"/>
    </location>
</feature>
<keyword evidence="8" id="KW-0157">Chromophore</keyword>
<dbReference type="STRING" id="58919.A0A316ZD78"/>
<dbReference type="GO" id="GO:0005216">
    <property type="term" value="F:monoatomic ion channel activity"/>
    <property type="evidence" value="ECO:0007669"/>
    <property type="project" value="InterPro"/>
</dbReference>
<dbReference type="GO" id="GO:0009881">
    <property type="term" value="F:photoreceptor activity"/>
    <property type="evidence" value="ECO:0007669"/>
    <property type="project" value="UniProtKB-KW"/>
</dbReference>
<feature type="transmembrane region" description="Helical" evidence="12">
    <location>
        <begin position="95"/>
        <end position="117"/>
    </location>
</feature>
<feature type="transmembrane region" description="Helical" evidence="12">
    <location>
        <begin position="186"/>
        <end position="208"/>
    </location>
</feature>
<evidence type="ECO:0000256" key="11">
    <source>
        <dbReference type="SAM" id="MobiDB-lite"/>
    </source>
</evidence>
<gene>
    <name evidence="13" type="ORF">FA09DRAFT_338657</name>
</gene>